<comment type="caution">
    <text evidence="1">The sequence shown here is derived from an EMBL/GenBank/DDBJ whole genome shotgun (WGS) entry which is preliminary data.</text>
</comment>
<dbReference type="GeneID" id="85460063"/>
<evidence type="ECO:0000313" key="1">
    <source>
        <dbReference type="EMBL" id="KAK1672757.1"/>
    </source>
</evidence>
<evidence type="ECO:0000313" key="2">
    <source>
        <dbReference type="Proteomes" id="UP001224890"/>
    </source>
</evidence>
<dbReference type="Proteomes" id="UP001224890">
    <property type="component" value="Unassembled WGS sequence"/>
</dbReference>
<sequence length="87" mass="9701">MRDISYHRAAILEYLIKAIRQVGPQLLLPMSEAFSTHASKVSPAIARHHHSIERSQPCPIIRPLQGSMSTSPSTYLCNSYPAEVDDL</sequence>
<name>A0AAJ0ERH0_9PEZI</name>
<organism evidence="1 2">
    <name type="scientific">Colletotrichum godetiae</name>
    <dbReference type="NCBI Taxonomy" id="1209918"/>
    <lineage>
        <taxon>Eukaryota</taxon>
        <taxon>Fungi</taxon>
        <taxon>Dikarya</taxon>
        <taxon>Ascomycota</taxon>
        <taxon>Pezizomycotina</taxon>
        <taxon>Sordariomycetes</taxon>
        <taxon>Hypocreomycetidae</taxon>
        <taxon>Glomerellales</taxon>
        <taxon>Glomerellaceae</taxon>
        <taxon>Colletotrichum</taxon>
        <taxon>Colletotrichum acutatum species complex</taxon>
    </lineage>
</organism>
<dbReference type="EMBL" id="JAHMHR010000036">
    <property type="protein sequence ID" value="KAK1672757.1"/>
    <property type="molecule type" value="Genomic_DNA"/>
</dbReference>
<dbReference type="AlphaFoldDB" id="A0AAJ0ERH0"/>
<keyword evidence="2" id="KW-1185">Reference proteome</keyword>
<proteinExistence type="predicted"/>
<reference evidence="1" key="1">
    <citation type="submission" date="2021-06" db="EMBL/GenBank/DDBJ databases">
        <title>Comparative genomics, transcriptomics and evolutionary studies reveal genomic signatures of adaptation to plant cell wall in hemibiotrophic fungi.</title>
        <authorList>
            <consortium name="DOE Joint Genome Institute"/>
            <person name="Baroncelli R."/>
            <person name="Diaz J.F."/>
            <person name="Benocci T."/>
            <person name="Peng M."/>
            <person name="Battaglia E."/>
            <person name="Haridas S."/>
            <person name="Andreopoulos W."/>
            <person name="Labutti K."/>
            <person name="Pangilinan J."/>
            <person name="Floch G.L."/>
            <person name="Makela M.R."/>
            <person name="Henrissat B."/>
            <person name="Grigoriev I.V."/>
            <person name="Crouch J.A."/>
            <person name="De Vries R.P."/>
            <person name="Sukno S.A."/>
            <person name="Thon M.R."/>
        </authorList>
    </citation>
    <scope>NUCLEOTIDE SEQUENCE</scope>
    <source>
        <strain evidence="1">CBS 193.32</strain>
    </source>
</reference>
<dbReference type="RefSeq" id="XP_060426760.1">
    <property type="nucleotide sequence ID" value="XM_060575537.1"/>
</dbReference>
<protein>
    <submittedName>
        <fullName evidence="1">Uncharacterized protein</fullName>
    </submittedName>
</protein>
<accession>A0AAJ0ERH0</accession>
<gene>
    <name evidence="1" type="ORF">BDP55DRAFT_672490</name>
</gene>